<evidence type="ECO:0000256" key="6">
    <source>
        <dbReference type="ARBA" id="ARBA00022840"/>
    </source>
</evidence>
<evidence type="ECO:0000256" key="5">
    <source>
        <dbReference type="ARBA" id="ARBA00022741"/>
    </source>
</evidence>
<dbReference type="InterPro" id="IPR012796">
    <property type="entry name" value="Lysidine-tRNA-synth_C"/>
</dbReference>
<dbReference type="CDD" id="cd01992">
    <property type="entry name" value="TilS_N"/>
    <property type="match status" value="1"/>
</dbReference>
<dbReference type="SUPFAM" id="SSF56037">
    <property type="entry name" value="PheT/TilS domain"/>
    <property type="match status" value="1"/>
</dbReference>
<comment type="similarity">
    <text evidence="8">Belongs to the tRNA(Ile)-lysidine synthase family.</text>
</comment>
<keyword evidence="2 8" id="KW-0963">Cytoplasm</keyword>
<dbReference type="SUPFAM" id="SSF52402">
    <property type="entry name" value="Adenine nucleotide alpha hydrolases-like"/>
    <property type="match status" value="1"/>
</dbReference>
<dbReference type="Pfam" id="PF01171">
    <property type="entry name" value="ATP_bind_3"/>
    <property type="match status" value="1"/>
</dbReference>
<name>A0A1Y4QNT7_9FIRM</name>
<keyword evidence="6 8" id="KW-0067">ATP-binding</keyword>
<comment type="caution">
    <text evidence="10">The sequence shown here is derived from an EMBL/GenBank/DDBJ whole genome shotgun (WGS) entry which is preliminary data.</text>
</comment>
<proteinExistence type="inferred from homology"/>
<keyword evidence="5 8" id="KW-0547">Nucleotide-binding</keyword>
<dbReference type="InterPro" id="IPR012795">
    <property type="entry name" value="tRNA_Ile_lys_synt_N"/>
</dbReference>
<comment type="subcellular location">
    <subcellularLocation>
        <location evidence="1 8">Cytoplasm</location>
    </subcellularLocation>
</comment>
<dbReference type="Gene3D" id="3.40.50.620">
    <property type="entry name" value="HUPs"/>
    <property type="match status" value="1"/>
</dbReference>
<dbReference type="GO" id="GO:0006400">
    <property type="term" value="P:tRNA modification"/>
    <property type="evidence" value="ECO:0007669"/>
    <property type="project" value="UniProtKB-UniRule"/>
</dbReference>
<dbReference type="InterPro" id="IPR014729">
    <property type="entry name" value="Rossmann-like_a/b/a_fold"/>
</dbReference>
<evidence type="ECO:0000259" key="9">
    <source>
        <dbReference type="SMART" id="SM00977"/>
    </source>
</evidence>
<evidence type="ECO:0000256" key="8">
    <source>
        <dbReference type="HAMAP-Rule" id="MF_01161"/>
    </source>
</evidence>
<comment type="domain">
    <text evidence="8">The N-terminal region contains the highly conserved SGGXDS motif, predicted to be a P-loop motif involved in ATP binding.</text>
</comment>
<keyword evidence="4 8" id="KW-0819">tRNA processing</keyword>
<evidence type="ECO:0000313" key="10">
    <source>
        <dbReference type="EMBL" id="OUQ06621.1"/>
    </source>
</evidence>
<dbReference type="HAMAP" id="MF_01161">
    <property type="entry name" value="tRNA_Ile_lys_synt"/>
    <property type="match status" value="1"/>
</dbReference>
<dbReference type="GO" id="GO:0005524">
    <property type="term" value="F:ATP binding"/>
    <property type="evidence" value="ECO:0007669"/>
    <property type="project" value="UniProtKB-UniRule"/>
</dbReference>
<protein>
    <recommendedName>
        <fullName evidence="8">tRNA(Ile)-lysidine synthase</fullName>
        <ecNumber evidence="8">6.3.4.19</ecNumber>
    </recommendedName>
    <alternativeName>
        <fullName evidence="8">tRNA(Ile)-2-lysyl-cytidine synthase</fullName>
    </alternativeName>
    <alternativeName>
        <fullName evidence="8">tRNA(Ile)-lysidine synthetase</fullName>
    </alternativeName>
</protein>
<comment type="function">
    <text evidence="8">Ligates lysine onto the cytidine present at position 34 of the AUA codon-specific tRNA(Ile) that contains the anticodon CAU, in an ATP-dependent manner. Cytidine is converted to lysidine, thus changing the amino acid specificity of the tRNA from methionine to isoleucine.</text>
</comment>
<evidence type="ECO:0000256" key="2">
    <source>
        <dbReference type="ARBA" id="ARBA00022490"/>
    </source>
</evidence>
<keyword evidence="3 8" id="KW-0436">Ligase</keyword>
<accession>A0A1Y4QNT7</accession>
<feature type="binding site" evidence="8">
    <location>
        <begin position="19"/>
        <end position="24"/>
    </location>
    <ligand>
        <name>ATP</name>
        <dbReference type="ChEBI" id="CHEBI:30616"/>
    </ligand>
</feature>
<evidence type="ECO:0000256" key="1">
    <source>
        <dbReference type="ARBA" id="ARBA00004496"/>
    </source>
</evidence>
<evidence type="ECO:0000256" key="4">
    <source>
        <dbReference type="ARBA" id="ARBA00022694"/>
    </source>
</evidence>
<dbReference type="PANTHER" id="PTHR43033:SF1">
    <property type="entry name" value="TRNA(ILE)-LYSIDINE SYNTHASE-RELATED"/>
    <property type="match status" value="1"/>
</dbReference>
<dbReference type="InterPro" id="IPR012094">
    <property type="entry name" value="tRNA_Ile_lys_synt"/>
</dbReference>
<evidence type="ECO:0000256" key="7">
    <source>
        <dbReference type="ARBA" id="ARBA00048539"/>
    </source>
</evidence>
<dbReference type="GO" id="GO:0005737">
    <property type="term" value="C:cytoplasm"/>
    <property type="evidence" value="ECO:0007669"/>
    <property type="project" value="UniProtKB-SubCell"/>
</dbReference>
<sequence>MENLEKLLDFNKLYVVGVSGGCDSMALLDIMQKRGYRMVVCHVNYHLRNDSDLDQKTVEDYCKMHNIACFVKEIDSKEYSKENFQMQARELRYQFYREIASKYNTNEVVLAHHLDDVIENIVMQLQRNNTKGYLGIKDVSDVFGIVVIRPFLEVRKQVLRNYCHDHNVFYRDDYTNFETDFTRDFVRNVTLKKYSEKQIEELLIQAKCHNERYLKNLELVQVYIHQYHQKEMIDYHLIPDNLLECFIYEIIKENVYPPLISDSLIKEIIKQINSDKPNIEMDLPVNIRFIKEYNNIRVSKSKNSSGYCLKYEQLVYDKHEHFYLSKKGHLNEGVFLTDEDFPIMIRSYKPGDVIVTSGGTKKISRLYIDNKVPKSQRENWPIVVNSNNEIILVPHLAKNIRYLYSKPNLYVVKL</sequence>
<evidence type="ECO:0000256" key="3">
    <source>
        <dbReference type="ARBA" id="ARBA00022598"/>
    </source>
</evidence>
<dbReference type="InterPro" id="IPR011063">
    <property type="entry name" value="TilS/TtcA_N"/>
</dbReference>
<evidence type="ECO:0000313" key="11">
    <source>
        <dbReference type="Proteomes" id="UP000196258"/>
    </source>
</evidence>
<dbReference type="Pfam" id="PF11734">
    <property type="entry name" value="TilS_C"/>
    <property type="match status" value="1"/>
</dbReference>
<dbReference type="RefSeq" id="WP_087254134.1">
    <property type="nucleotide sequence ID" value="NZ_JAGZOQ010000002.1"/>
</dbReference>
<organism evidence="10 11">
    <name type="scientific">Thomasclavelia spiroformis</name>
    <dbReference type="NCBI Taxonomy" id="29348"/>
    <lineage>
        <taxon>Bacteria</taxon>
        <taxon>Bacillati</taxon>
        <taxon>Bacillota</taxon>
        <taxon>Erysipelotrichia</taxon>
        <taxon>Erysipelotrichales</taxon>
        <taxon>Coprobacillaceae</taxon>
        <taxon>Thomasclavelia</taxon>
    </lineage>
</organism>
<feature type="domain" description="Lysidine-tRNA(Ile) synthetase C-terminal" evidence="9">
    <location>
        <begin position="343"/>
        <end position="414"/>
    </location>
</feature>
<dbReference type="EMBL" id="NFLB01000001">
    <property type="protein sequence ID" value="OUQ06621.1"/>
    <property type="molecule type" value="Genomic_DNA"/>
</dbReference>
<comment type="catalytic activity">
    <reaction evidence="7 8">
        <text>cytidine(34) in tRNA(Ile2) + L-lysine + ATP = lysidine(34) in tRNA(Ile2) + AMP + diphosphate + H(+)</text>
        <dbReference type="Rhea" id="RHEA:43744"/>
        <dbReference type="Rhea" id="RHEA-COMP:10625"/>
        <dbReference type="Rhea" id="RHEA-COMP:10670"/>
        <dbReference type="ChEBI" id="CHEBI:15378"/>
        <dbReference type="ChEBI" id="CHEBI:30616"/>
        <dbReference type="ChEBI" id="CHEBI:32551"/>
        <dbReference type="ChEBI" id="CHEBI:33019"/>
        <dbReference type="ChEBI" id="CHEBI:82748"/>
        <dbReference type="ChEBI" id="CHEBI:83665"/>
        <dbReference type="ChEBI" id="CHEBI:456215"/>
        <dbReference type="EC" id="6.3.4.19"/>
    </reaction>
</comment>
<reference evidence="11" key="1">
    <citation type="submission" date="2017-04" db="EMBL/GenBank/DDBJ databases">
        <title>Function of individual gut microbiota members based on whole genome sequencing of pure cultures obtained from chicken caecum.</title>
        <authorList>
            <person name="Medvecky M."/>
            <person name="Cejkova D."/>
            <person name="Polansky O."/>
            <person name="Karasova D."/>
            <person name="Kubasova T."/>
            <person name="Cizek A."/>
            <person name="Rychlik I."/>
        </authorList>
    </citation>
    <scope>NUCLEOTIDE SEQUENCE [LARGE SCALE GENOMIC DNA]</scope>
    <source>
        <strain evidence="11">An149</strain>
    </source>
</reference>
<dbReference type="NCBIfam" id="TIGR02432">
    <property type="entry name" value="lysidine_TilS_N"/>
    <property type="match status" value="1"/>
</dbReference>
<dbReference type="PANTHER" id="PTHR43033">
    <property type="entry name" value="TRNA(ILE)-LYSIDINE SYNTHASE-RELATED"/>
    <property type="match status" value="1"/>
</dbReference>
<gene>
    <name evidence="8" type="primary">tilS</name>
    <name evidence="10" type="ORF">B5E91_01460</name>
</gene>
<dbReference type="EC" id="6.3.4.19" evidence="8"/>
<dbReference type="NCBIfam" id="TIGR02433">
    <property type="entry name" value="lysidine_TilS_C"/>
    <property type="match status" value="1"/>
</dbReference>
<dbReference type="GO" id="GO:0032267">
    <property type="term" value="F:tRNA(Ile)-lysidine synthase activity"/>
    <property type="evidence" value="ECO:0007669"/>
    <property type="project" value="UniProtKB-EC"/>
</dbReference>
<dbReference type="Proteomes" id="UP000196258">
    <property type="component" value="Unassembled WGS sequence"/>
</dbReference>
<dbReference type="AlphaFoldDB" id="A0A1Y4QNT7"/>
<dbReference type="SMART" id="SM00977">
    <property type="entry name" value="TilS_C"/>
    <property type="match status" value="1"/>
</dbReference>